<sequence>MKNLLLTILVIISIIILQSIDINSLSIPIKNEPPYPVVRGTQISKNSNLICINGLKSGTKCLCKPGYSGESCQNKMFCQNFNLTRDGLCESCMDNYEGDFCDTPICKHGKTNVGDQKCICDSPYSGEFCDKINKADVLLYHNQKMRMFGPIGFLALIPMALFYYCCERGSKKRKLQRYAKILEGEQFDVCPKAVKTILDEK</sequence>
<feature type="transmembrane region" description="Helical" evidence="2">
    <location>
        <begin position="147"/>
        <end position="166"/>
    </location>
</feature>
<keyword evidence="2" id="KW-1133">Transmembrane helix</keyword>
<evidence type="ECO:0000313" key="5">
    <source>
        <dbReference type="EMBL" id="CEF63364.1"/>
    </source>
</evidence>
<dbReference type="WormBase" id="SRAE_1000162600">
    <property type="protein sequence ID" value="SRP06164"/>
    <property type="gene ID" value="WBGene00258234"/>
</dbReference>
<feature type="disulfide bond" evidence="1">
    <location>
        <begin position="120"/>
        <end position="129"/>
    </location>
</feature>
<dbReference type="InterPro" id="IPR000742">
    <property type="entry name" value="EGF"/>
</dbReference>
<evidence type="ECO:0000313" key="8">
    <source>
        <dbReference type="WormBase" id="SRAE_1000162600"/>
    </source>
</evidence>
<protein>
    <submittedName>
        <fullName evidence="5 7">Epidermal growth factor-like domain-containing protein</fullName>
    </submittedName>
</protein>
<proteinExistence type="predicted"/>
<name>A0A090L783_STRRB</name>
<feature type="chain" id="PRO_5015030513" evidence="3">
    <location>
        <begin position="20"/>
        <end position="201"/>
    </location>
</feature>
<dbReference type="Gene3D" id="2.10.25.10">
    <property type="entry name" value="Laminin"/>
    <property type="match status" value="1"/>
</dbReference>
<dbReference type="PROSITE" id="PS50026">
    <property type="entry name" value="EGF_3"/>
    <property type="match status" value="1"/>
</dbReference>
<keyword evidence="2" id="KW-0812">Transmembrane</keyword>
<evidence type="ECO:0000259" key="4">
    <source>
        <dbReference type="PROSITE" id="PS50026"/>
    </source>
</evidence>
<dbReference type="OMA" id="HCDELET"/>
<dbReference type="WBParaSite" id="SRAE_1000162600.1">
    <property type="protein sequence ID" value="SRAE_1000162600.1"/>
    <property type="gene ID" value="WBGene00258234"/>
</dbReference>
<reference evidence="5" key="2">
    <citation type="submission" date="2014-09" db="EMBL/GenBank/DDBJ databases">
        <authorList>
            <person name="Aslett A.Martin."/>
        </authorList>
    </citation>
    <scope>NUCLEOTIDE SEQUENCE</scope>
    <source>
        <strain evidence="5">ED321 Heterogonic</strain>
    </source>
</reference>
<evidence type="ECO:0000313" key="7">
    <source>
        <dbReference type="WBParaSite" id="SRAE_1000162600.1"/>
    </source>
</evidence>
<keyword evidence="2" id="KW-0472">Membrane</keyword>
<feature type="signal peptide" evidence="3">
    <location>
        <begin position="1"/>
        <end position="19"/>
    </location>
</feature>
<dbReference type="STRING" id="34506.A0A090L783"/>
<gene>
    <name evidence="5 7 8" type="ORF">SRAE_1000162600</name>
</gene>
<keyword evidence="3" id="KW-0732">Signal</keyword>
<accession>A0A090L783</accession>
<dbReference type="Proteomes" id="UP000035682">
    <property type="component" value="Unplaced"/>
</dbReference>
<evidence type="ECO:0000313" key="6">
    <source>
        <dbReference type="Proteomes" id="UP000035682"/>
    </source>
</evidence>
<keyword evidence="1" id="KW-1015">Disulfide bond</keyword>
<dbReference type="PROSITE" id="PS01186">
    <property type="entry name" value="EGF_2"/>
    <property type="match status" value="2"/>
</dbReference>
<organism evidence="5">
    <name type="scientific">Strongyloides ratti</name>
    <name type="common">Parasitic roundworm</name>
    <dbReference type="NCBI Taxonomy" id="34506"/>
    <lineage>
        <taxon>Eukaryota</taxon>
        <taxon>Metazoa</taxon>
        <taxon>Ecdysozoa</taxon>
        <taxon>Nematoda</taxon>
        <taxon>Chromadorea</taxon>
        <taxon>Rhabditida</taxon>
        <taxon>Tylenchina</taxon>
        <taxon>Panagrolaimomorpha</taxon>
        <taxon>Strongyloidoidea</taxon>
        <taxon>Strongyloididae</taxon>
        <taxon>Strongyloides</taxon>
    </lineage>
</organism>
<evidence type="ECO:0000256" key="1">
    <source>
        <dbReference type="PROSITE-ProRule" id="PRU00076"/>
    </source>
</evidence>
<dbReference type="EMBL" id="LN609528">
    <property type="protein sequence ID" value="CEF63364.1"/>
    <property type="molecule type" value="Genomic_DNA"/>
</dbReference>
<comment type="caution">
    <text evidence="1">Lacks conserved residue(s) required for the propagation of feature annotation.</text>
</comment>
<dbReference type="RefSeq" id="XP_024502566.1">
    <property type="nucleotide sequence ID" value="XM_024648605.1"/>
</dbReference>
<dbReference type="OrthoDB" id="283575at2759"/>
<reference evidence="6" key="1">
    <citation type="submission" date="2014-09" db="EMBL/GenBank/DDBJ databases">
        <authorList>
            <person name="Martin A.A."/>
        </authorList>
    </citation>
    <scope>NUCLEOTIDE SEQUENCE</scope>
    <source>
        <strain evidence="6">ED321</strain>
    </source>
</reference>
<evidence type="ECO:0000256" key="3">
    <source>
        <dbReference type="SAM" id="SignalP"/>
    </source>
</evidence>
<reference evidence="7" key="3">
    <citation type="submission" date="2020-12" db="UniProtKB">
        <authorList>
            <consortium name="WormBaseParasite"/>
        </authorList>
    </citation>
    <scope>IDENTIFICATION</scope>
</reference>
<dbReference type="PROSITE" id="PS00022">
    <property type="entry name" value="EGF_1"/>
    <property type="match status" value="2"/>
</dbReference>
<feature type="domain" description="EGF-like" evidence="4">
    <location>
        <begin position="97"/>
        <end position="130"/>
    </location>
</feature>
<dbReference type="CTD" id="36375729"/>
<keyword evidence="1" id="KW-0245">EGF-like domain</keyword>
<keyword evidence="6" id="KW-1185">Reference proteome</keyword>
<dbReference type="GeneID" id="36375729"/>
<dbReference type="AlphaFoldDB" id="A0A090L783"/>
<evidence type="ECO:0000256" key="2">
    <source>
        <dbReference type="SAM" id="Phobius"/>
    </source>
</evidence>